<protein>
    <submittedName>
        <fullName evidence="2">Uncharacterized protein</fullName>
    </submittedName>
</protein>
<comment type="caution">
    <text evidence="2">The sequence shown here is derived from an EMBL/GenBank/DDBJ whole genome shotgun (WGS) entry which is preliminary data.</text>
</comment>
<dbReference type="Proteomes" id="UP000619788">
    <property type="component" value="Unassembled WGS sequence"/>
</dbReference>
<reference evidence="2 3" key="1">
    <citation type="submission" date="2021-01" db="EMBL/GenBank/DDBJ databases">
        <title>Whole genome shotgun sequence of Planobispora siamensis NBRC 107568.</title>
        <authorList>
            <person name="Komaki H."/>
            <person name="Tamura T."/>
        </authorList>
    </citation>
    <scope>NUCLEOTIDE SEQUENCE [LARGE SCALE GENOMIC DNA]</scope>
    <source>
        <strain evidence="2 3">NBRC 107568</strain>
    </source>
</reference>
<organism evidence="2 3">
    <name type="scientific">Planobispora siamensis</name>
    <dbReference type="NCBI Taxonomy" id="936338"/>
    <lineage>
        <taxon>Bacteria</taxon>
        <taxon>Bacillati</taxon>
        <taxon>Actinomycetota</taxon>
        <taxon>Actinomycetes</taxon>
        <taxon>Streptosporangiales</taxon>
        <taxon>Streptosporangiaceae</taxon>
        <taxon>Planobispora</taxon>
    </lineage>
</organism>
<keyword evidence="3" id="KW-1185">Reference proteome</keyword>
<feature type="transmembrane region" description="Helical" evidence="1">
    <location>
        <begin position="185"/>
        <end position="202"/>
    </location>
</feature>
<sequence>MRGFVKDNALSLFFLVLFLLSLAGQSVAGTADYNARLLAEGGSTVSWAEYVTSSDFAVDVAENWQSEYLQFLLFILATVWLVQRGSPESKEPGKEGRESDHDQQVGRYIEPDSPSWAKAGGWRLKLYGNSLGLLMGLIFVLSWLAQSVAGRAAYNAEQLSQLQDPVSWGEYVASADFWNRTLQNWQSEFLAVLSMVVLAIYLRQRGSPESKPIGAAHKATGVEG</sequence>
<dbReference type="RefSeq" id="WP_204068239.1">
    <property type="nucleotide sequence ID" value="NZ_BOOJ01000062.1"/>
</dbReference>
<dbReference type="AlphaFoldDB" id="A0A8J3SP82"/>
<dbReference type="EMBL" id="BOOJ01000062">
    <property type="protein sequence ID" value="GIH96175.1"/>
    <property type="molecule type" value="Genomic_DNA"/>
</dbReference>
<accession>A0A8J3SP82</accession>
<evidence type="ECO:0000256" key="1">
    <source>
        <dbReference type="SAM" id="Phobius"/>
    </source>
</evidence>
<gene>
    <name evidence="2" type="ORF">Psi01_68050</name>
</gene>
<dbReference type="Pfam" id="PF20554">
    <property type="entry name" value="DUF6766"/>
    <property type="match status" value="1"/>
</dbReference>
<keyword evidence="1" id="KW-0812">Transmembrane</keyword>
<dbReference type="InterPro" id="IPR046657">
    <property type="entry name" value="DUF6766"/>
</dbReference>
<name>A0A8J3SP82_9ACTN</name>
<keyword evidence="1" id="KW-0472">Membrane</keyword>
<evidence type="ECO:0000313" key="2">
    <source>
        <dbReference type="EMBL" id="GIH96175.1"/>
    </source>
</evidence>
<feature type="transmembrane region" description="Helical" evidence="1">
    <location>
        <begin position="126"/>
        <end position="145"/>
    </location>
</feature>
<evidence type="ECO:0000313" key="3">
    <source>
        <dbReference type="Proteomes" id="UP000619788"/>
    </source>
</evidence>
<proteinExistence type="predicted"/>
<keyword evidence="1" id="KW-1133">Transmembrane helix</keyword>